<evidence type="ECO:0000256" key="9">
    <source>
        <dbReference type="ARBA" id="ARBA00023204"/>
    </source>
</evidence>
<reference evidence="10 11" key="1">
    <citation type="submission" date="2015-01" db="EMBL/GenBank/DDBJ databases">
        <title>Vibrio sp. C5 JCM 19232 whole genome shotgun sequence.</title>
        <authorList>
            <person name="Sawabe T."/>
            <person name="Meirelles P."/>
            <person name="Feng G."/>
            <person name="Sayaka M."/>
            <person name="Hattori M."/>
            <person name="Ohkuma M."/>
        </authorList>
    </citation>
    <scope>NUCLEOTIDE SEQUENCE [LARGE SCALE GENOMIC DNA]</scope>
    <source>
        <strain evidence="10 11">JCM19232</strain>
    </source>
</reference>
<dbReference type="GO" id="GO:0005524">
    <property type="term" value="F:ATP binding"/>
    <property type="evidence" value="ECO:0007669"/>
    <property type="project" value="UniProtKB-KW"/>
</dbReference>
<dbReference type="Gene3D" id="3.40.50.10930">
    <property type="match status" value="1"/>
</dbReference>
<name>A0A0B8PQS3_9VIBR</name>
<gene>
    <name evidence="10" type="ORF">JCM19232_63</name>
</gene>
<dbReference type="GO" id="GO:0004527">
    <property type="term" value="F:exonuclease activity"/>
    <property type="evidence" value="ECO:0007669"/>
    <property type="project" value="UniProtKB-KW"/>
</dbReference>
<evidence type="ECO:0000256" key="8">
    <source>
        <dbReference type="ARBA" id="ARBA00023125"/>
    </source>
</evidence>
<keyword evidence="4" id="KW-0378">Hydrolase</keyword>
<proteinExistence type="predicted"/>
<comment type="caution">
    <text evidence="10">The sequence shown here is derived from an EMBL/GenBank/DDBJ whole genome shotgun (WGS) entry which is preliminary data.</text>
</comment>
<keyword evidence="2" id="KW-0547">Nucleotide-binding</keyword>
<evidence type="ECO:0000313" key="10">
    <source>
        <dbReference type="EMBL" id="GAM65019.1"/>
    </source>
</evidence>
<evidence type="ECO:0000256" key="2">
    <source>
        <dbReference type="ARBA" id="ARBA00022741"/>
    </source>
</evidence>
<dbReference type="GO" id="GO:0003677">
    <property type="term" value="F:DNA binding"/>
    <property type="evidence" value="ECO:0007669"/>
    <property type="project" value="UniProtKB-KW"/>
</dbReference>
<evidence type="ECO:0000256" key="7">
    <source>
        <dbReference type="ARBA" id="ARBA00022840"/>
    </source>
</evidence>
<accession>A0A0B8PQS3</accession>
<dbReference type="InterPro" id="IPR027417">
    <property type="entry name" value="P-loop_NTPase"/>
</dbReference>
<evidence type="ECO:0000256" key="1">
    <source>
        <dbReference type="ARBA" id="ARBA00022722"/>
    </source>
</evidence>
<keyword evidence="8" id="KW-0238">DNA-binding</keyword>
<evidence type="ECO:0000256" key="6">
    <source>
        <dbReference type="ARBA" id="ARBA00022839"/>
    </source>
</evidence>
<dbReference type="PANTHER" id="PTHR30591:SF1">
    <property type="entry name" value="RECBCD ENZYME SUBUNIT RECC"/>
    <property type="match status" value="1"/>
</dbReference>
<dbReference type="Pfam" id="PF04257">
    <property type="entry name" value="Exonuc_V_gamma"/>
    <property type="match status" value="1"/>
</dbReference>
<keyword evidence="6" id="KW-0269">Exonuclease</keyword>
<reference evidence="10 11" key="2">
    <citation type="submission" date="2015-01" db="EMBL/GenBank/DDBJ databases">
        <authorList>
            <consortium name="NBRP consortium"/>
            <person name="Sawabe T."/>
            <person name="Meirelles P."/>
            <person name="Feng G."/>
            <person name="Sayaka M."/>
            <person name="Hattori M."/>
            <person name="Ohkuma M."/>
        </authorList>
    </citation>
    <scope>NUCLEOTIDE SEQUENCE [LARGE SCALE GENOMIC DNA]</scope>
    <source>
        <strain evidence="10 11">JCM19232</strain>
    </source>
</reference>
<keyword evidence="1" id="KW-0540">Nuclease</keyword>
<dbReference type="AlphaFoldDB" id="A0A0B8PQS3"/>
<keyword evidence="7" id="KW-0067">ATP-binding</keyword>
<evidence type="ECO:0000256" key="3">
    <source>
        <dbReference type="ARBA" id="ARBA00022763"/>
    </source>
</evidence>
<dbReference type="GO" id="GO:0004386">
    <property type="term" value="F:helicase activity"/>
    <property type="evidence" value="ECO:0007669"/>
    <property type="project" value="UniProtKB-KW"/>
</dbReference>
<dbReference type="GO" id="GO:0006310">
    <property type="term" value="P:DNA recombination"/>
    <property type="evidence" value="ECO:0007669"/>
    <property type="project" value="TreeGrafter"/>
</dbReference>
<evidence type="ECO:0000313" key="11">
    <source>
        <dbReference type="Proteomes" id="UP000031670"/>
    </source>
</evidence>
<keyword evidence="3" id="KW-0227">DNA damage</keyword>
<evidence type="ECO:0000256" key="4">
    <source>
        <dbReference type="ARBA" id="ARBA00022801"/>
    </source>
</evidence>
<dbReference type="SUPFAM" id="SSF52540">
    <property type="entry name" value="P-loop containing nucleoside triphosphate hydrolases"/>
    <property type="match status" value="1"/>
</dbReference>
<keyword evidence="5" id="KW-0347">Helicase</keyword>
<dbReference type="Proteomes" id="UP000031670">
    <property type="component" value="Unassembled WGS sequence"/>
</dbReference>
<dbReference type="PANTHER" id="PTHR30591">
    <property type="entry name" value="RECBCD ENZYME SUBUNIT RECC"/>
    <property type="match status" value="1"/>
</dbReference>
<evidence type="ECO:0000256" key="5">
    <source>
        <dbReference type="ARBA" id="ARBA00022806"/>
    </source>
</evidence>
<sequence>MFTVYHSNQIDLLKSLLTALIKQQPLTSPFEQEQILVQSPGMSQWLKMEIAEQDGIAANINFPLPATFIWNMFIEVLPDVPARSAFNKEAMTWKLMQILPSLLERESFISLAHYLEQDEDGSKCYQLAEKIADIFDGYLVYRPDYILAWEVLNILKSSVSRGYGRVSCGVSFQAIPSPLANRLITGLISIKTLSTPLPRVSQWIPKGYLSACLCLASAPSLQNIWKP</sequence>
<organism evidence="10 11">
    <name type="scientific">Vibrio ishigakensis</name>
    <dbReference type="NCBI Taxonomy" id="1481914"/>
    <lineage>
        <taxon>Bacteria</taxon>
        <taxon>Pseudomonadati</taxon>
        <taxon>Pseudomonadota</taxon>
        <taxon>Gammaproteobacteria</taxon>
        <taxon>Vibrionales</taxon>
        <taxon>Vibrionaceae</taxon>
        <taxon>Vibrio</taxon>
    </lineage>
</organism>
<dbReference type="EMBL" id="BBSA01000016">
    <property type="protein sequence ID" value="GAM65019.1"/>
    <property type="molecule type" value="Genomic_DNA"/>
</dbReference>
<keyword evidence="9" id="KW-0234">DNA repair</keyword>
<dbReference type="GO" id="GO:0006281">
    <property type="term" value="P:DNA repair"/>
    <property type="evidence" value="ECO:0007669"/>
    <property type="project" value="UniProtKB-KW"/>
</dbReference>
<protein>
    <submittedName>
        <fullName evidence="10">Exodeoxyribonuclease V gamma chain</fullName>
    </submittedName>
</protein>